<sequence length="300" mass="34047">MAWTHKLVFDQLPKTICSGSYREYCSIAAEFPSRDRMLTKGRQLVLNIRPSSILPTHEVPRDGPVRSSVARKRSRIARKRLTKNANERKCDRIYWHTYTPSSLPQQGRLLLAVYEVRIICGGYSQPVEQKVPRYPLRLMVLQVEFPKDVHKEDKHIAMFTFIEESTRLARERKLARVARKILRAPRKVIHKGQASSAEDQGCLVNEISPQKGRSKDQKYIRRTLKNPDHGLGSANIDIRTGKSASRSTAHELSPSHGSPFVIMSESAELSLFVKKIKTGVTDRVQGLRGAALGYTHQTPE</sequence>
<dbReference type="EMBL" id="KZ293754">
    <property type="protein sequence ID" value="PBK80046.1"/>
    <property type="molecule type" value="Genomic_DNA"/>
</dbReference>
<proteinExistence type="predicted"/>
<gene>
    <name evidence="1" type="ORF">ARMGADRAFT_1069181</name>
</gene>
<protein>
    <submittedName>
        <fullName evidence="1">Uncharacterized protein</fullName>
    </submittedName>
</protein>
<dbReference type="Proteomes" id="UP000217790">
    <property type="component" value="Unassembled WGS sequence"/>
</dbReference>
<dbReference type="AlphaFoldDB" id="A0A2H3CXN3"/>
<evidence type="ECO:0000313" key="2">
    <source>
        <dbReference type="Proteomes" id="UP000217790"/>
    </source>
</evidence>
<name>A0A2H3CXN3_ARMGA</name>
<evidence type="ECO:0000313" key="1">
    <source>
        <dbReference type="EMBL" id="PBK80046.1"/>
    </source>
</evidence>
<dbReference type="InParanoid" id="A0A2H3CXN3"/>
<reference evidence="2" key="1">
    <citation type="journal article" date="2017" name="Nat. Ecol. Evol.">
        <title>Genome expansion and lineage-specific genetic innovations in the forest pathogenic fungi Armillaria.</title>
        <authorList>
            <person name="Sipos G."/>
            <person name="Prasanna A.N."/>
            <person name="Walter M.C."/>
            <person name="O'Connor E."/>
            <person name="Balint B."/>
            <person name="Krizsan K."/>
            <person name="Kiss B."/>
            <person name="Hess J."/>
            <person name="Varga T."/>
            <person name="Slot J."/>
            <person name="Riley R."/>
            <person name="Boka B."/>
            <person name="Rigling D."/>
            <person name="Barry K."/>
            <person name="Lee J."/>
            <person name="Mihaltcheva S."/>
            <person name="LaButti K."/>
            <person name="Lipzen A."/>
            <person name="Waldron R."/>
            <person name="Moloney N.M."/>
            <person name="Sperisen C."/>
            <person name="Kredics L."/>
            <person name="Vagvoelgyi C."/>
            <person name="Patrignani A."/>
            <person name="Fitzpatrick D."/>
            <person name="Nagy I."/>
            <person name="Doyle S."/>
            <person name="Anderson J.B."/>
            <person name="Grigoriev I.V."/>
            <person name="Gueldener U."/>
            <person name="Muensterkoetter M."/>
            <person name="Nagy L.G."/>
        </authorList>
    </citation>
    <scope>NUCLEOTIDE SEQUENCE [LARGE SCALE GENOMIC DNA]</scope>
    <source>
        <strain evidence="2">Ar21-2</strain>
    </source>
</reference>
<keyword evidence="2" id="KW-1185">Reference proteome</keyword>
<accession>A0A2H3CXN3</accession>
<organism evidence="1 2">
    <name type="scientific">Armillaria gallica</name>
    <name type="common">Bulbous honey fungus</name>
    <name type="synonym">Armillaria bulbosa</name>
    <dbReference type="NCBI Taxonomy" id="47427"/>
    <lineage>
        <taxon>Eukaryota</taxon>
        <taxon>Fungi</taxon>
        <taxon>Dikarya</taxon>
        <taxon>Basidiomycota</taxon>
        <taxon>Agaricomycotina</taxon>
        <taxon>Agaricomycetes</taxon>
        <taxon>Agaricomycetidae</taxon>
        <taxon>Agaricales</taxon>
        <taxon>Marasmiineae</taxon>
        <taxon>Physalacriaceae</taxon>
        <taxon>Armillaria</taxon>
    </lineage>
</organism>